<keyword evidence="2" id="KW-1185">Reference proteome</keyword>
<evidence type="ECO:0000313" key="1">
    <source>
        <dbReference type="EMBL" id="KAI5664636.1"/>
    </source>
</evidence>
<dbReference type="Proteomes" id="UP001060085">
    <property type="component" value="Linkage Group LG05"/>
</dbReference>
<name>A0ACC0AYW9_CATRO</name>
<proteinExistence type="predicted"/>
<dbReference type="EMBL" id="CM044705">
    <property type="protein sequence ID" value="KAI5664636.1"/>
    <property type="molecule type" value="Genomic_DNA"/>
</dbReference>
<gene>
    <name evidence="1" type="ORF">M9H77_23959</name>
</gene>
<reference evidence="2" key="1">
    <citation type="journal article" date="2023" name="Nat. Plants">
        <title>Single-cell RNA sequencing provides a high-resolution roadmap for understanding the multicellular compartmentation of specialized metabolism.</title>
        <authorList>
            <person name="Sun S."/>
            <person name="Shen X."/>
            <person name="Li Y."/>
            <person name="Li Y."/>
            <person name="Wang S."/>
            <person name="Li R."/>
            <person name="Zhang H."/>
            <person name="Shen G."/>
            <person name="Guo B."/>
            <person name="Wei J."/>
            <person name="Xu J."/>
            <person name="St-Pierre B."/>
            <person name="Chen S."/>
            <person name="Sun C."/>
        </authorList>
    </citation>
    <scope>NUCLEOTIDE SEQUENCE [LARGE SCALE GENOMIC DNA]</scope>
</reference>
<comment type="caution">
    <text evidence="1">The sequence shown here is derived from an EMBL/GenBank/DDBJ whole genome shotgun (WGS) entry which is preliminary data.</text>
</comment>
<accession>A0ACC0AYW9</accession>
<evidence type="ECO:0000313" key="2">
    <source>
        <dbReference type="Proteomes" id="UP001060085"/>
    </source>
</evidence>
<organism evidence="1 2">
    <name type="scientific">Catharanthus roseus</name>
    <name type="common">Madagascar periwinkle</name>
    <name type="synonym">Vinca rosea</name>
    <dbReference type="NCBI Taxonomy" id="4058"/>
    <lineage>
        <taxon>Eukaryota</taxon>
        <taxon>Viridiplantae</taxon>
        <taxon>Streptophyta</taxon>
        <taxon>Embryophyta</taxon>
        <taxon>Tracheophyta</taxon>
        <taxon>Spermatophyta</taxon>
        <taxon>Magnoliopsida</taxon>
        <taxon>eudicotyledons</taxon>
        <taxon>Gunneridae</taxon>
        <taxon>Pentapetalae</taxon>
        <taxon>asterids</taxon>
        <taxon>lamiids</taxon>
        <taxon>Gentianales</taxon>
        <taxon>Apocynaceae</taxon>
        <taxon>Rauvolfioideae</taxon>
        <taxon>Vinceae</taxon>
        <taxon>Catharanthinae</taxon>
        <taxon>Catharanthus</taxon>
    </lineage>
</organism>
<sequence length="186" mass="21346">MARLSSLKKKWKNVSRETDDLSDDSIGNLLDSIMRFILSFFPTIESIRTISILHLDNCTGDCDKSCEGLKNKVFLFHNAPSRYKLYLSVSANFDDFCFGAWFNGWPTLQSLSLLSSIERYISTLLVSSPSLKRLDVSLVNDYDRCELEKFEIIAISLKYIRISNCFVLCAFRTIEFLSKLFEAAFL</sequence>
<protein>
    <submittedName>
        <fullName evidence="1">Uncharacterized protein</fullName>
    </submittedName>
</protein>